<evidence type="ECO:0000313" key="2">
    <source>
        <dbReference type="Proteomes" id="UP000664417"/>
    </source>
</evidence>
<protein>
    <submittedName>
        <fullName evidence="1">Uncharacterized protein</fullName>
    </submittedName>
</protein>
<organism evidence="1 2">
    <name type="scientific">Acanthopleuribacter pedis</name>
    <dbReference type="NCBI Taxonomy" id="442870"/>
    <lineage>
        <taxon>Bacteria</taxon>
        <taxon>Pseudomonadati</taxon>
        <taxon>Acidobacteriota</taxon>
        <taxon>Holophagae</taxon>
        <taxon>Acanthopleuribacterales</taxon>
        <taxon>Acanthopleuribacteraceae</taxon>
        <taxon>Acanthopleuribacter</taxon>
    </lineage>
</organism>
<reference evidence="1" key="1">
    <citation type="submission" date="2021-03" db="EMBL/GenBank/DDBJ databases">
        <authorList>
            <person name="Wang G."/>
        </authorList>
    </citation>
    <scope>NUCLEOTIDE SEQUENCE</scope>
    <source>
        <strain evidence="1">KCTC 12899</strain>
    </source>
</reference>
<proteinExistence type="predicted"/>
<sequence length="185" mass="20551">MSMLHAIVTTLQVPGMFFQACHLPISAILALIAFSSTSQNSITRAPETAEEPPQITVLMGPRDSTALFLTVANFWQSNSPNLAFPKIITPLPGPIETSSGLRLVANEFPPNWTLPDLLIISGYGNWELTPAIQALVRRMINEEKEILVVGDQLPPQLRDLDLHQGFSIPLIKHEQLTTYLQRHLH</sequence>
<dbReference type="AlphaFoldDB" id="A0A8J7QGP9"/>
<evidence type="ECO:0000313" key="1">
    <source>
        <dbReference type="EMBL" id="MBO1320036.1"/>
    </source>
</evidence>
<comment type="caution">
    <text evidence="1">The sequence shown here is derived from an EMBL/GenBank/DDBJ whole genome shotgun (WGS) entry which is preliminary data.</text>
</comment>
<name>A0A8J7QGP9_9BACT</name>
<dbReference type="Proteomes" id="UP000664417">
    <property type="component" value="Unassembled WGS sequence"/>
</dbReference>
<dbReference type="RefSeq" id="WP_207859989.1">
    <property type="nucleotide sequence ID" value="NZ_JAFREP010000015.1"/>
</dbReference>
<gene>
    <name evidence="1" type="ORF">J3U88_16295</name>
</gene>
<keyword evidence="2" id="KW-1185">Reference proteome</keyword>
<accession>A0A8J7QGP9</accession>
<dbReference type="EMBL" id="JAFREP010000015">
    <property type="protein sequence ID" value="MBO1320036.1"/>
    <property type="molecule type" value="Genomic_DNA"/>
</dbReference>